<dbReference type="RefSeq" id="XP_062876939.1">
    <property type="nucleotide sequence ID" value="XM_063020869.1"/>
</dbReference>
<dbReference type="GeneID" id="88172900"/>
<feature type="coiled-coil region" evidence="8">
    <location>
        <begin position="439"/>
        <end position="466"/>
    </location>
</feature>
<dbReference type="SMART" id="SM00129">
    <property type="entry name" value="KISc"/>
    <property type="match status" value="1"/>
</dbReference>
<feature type="binding site" evidence="6">
    <location>
        <begin position="111"/>
        <end position="118"/>
    </location>
    <ligand>
        <name>ATP</name>
        <dbReference type="ChEBI" id="CHEBI:30616"/>
    </ligand>
</feature>
<dbReference type="Pfam" id="PF00225">
    <property type="entry name" value="Kinesin"/>
    <property type="match status" value="1"/>
</dbReference>
<dbReference type="KEGG" id="asau:88172900"/>
<keyword evidence="7" id="KW-0493">Microtubule</keyword>
<evidence type="ECO:0000256" key="7">
    <source>
        <dbReference type="RuleBase" id="RU000394"/>
    </source>
</evidence>
<dbReference type="GO" id="GO:0051231">
    <property type="term" value="P:spindle elongation"/>
    <property type="evidence" value="ECO:0007669"/>
    <property type="project" value="TreeGrafter"/>
</dbReference>
<evidence type="ECO:0000256" key="2">
    <source>
        <dbReference type="ARBA" id="ARBA00022490"/>
    </source>
</evidence>
<dbReference type="Gene3D" id="3.40.850.10">
    <property type="entry name" value="Kinesin motor domain"/>
    <property type="match status" value="1"/>
</dbReference>
<dbReference type="PROSITE" id="PS00411">
    <property type="entry name" value="KINESIN_MOTOR_1"/>
    <property type="match status" value="1"/>
</dbReference>
<evidence type="ECO:0000256" key="3">
    <source>
        <dbReference type="ARBA" id="ARBA00022741"/>
    </source>
</evidence>
<dbReference type="EMBL" id="CP138895">
    <property type="protein sequence ID" value="WPK24556.1"/>
    <property type="molecule type" value="Genomic_DNA"/>
</dbReference>
<evidence type="ECO:0000313" key="10">
    <source>
        <dbReference type="EMBL" id="WPK24556.1"/>
    </source>
</evidence>
<evidence type="ECO:0000256" key="5">
    <source>
        <dbReference type="ARBA" id="ARBA00023054"/>
    </source>
</evidence>
<feature type="domain" description="Kinesin motor" evidence="9">
    <location>
        <begin position="31"/>
        <end position="353"/>
    </location>
</feature>
<name>A0AAX4H810_9ASCO</name>
<keyword evidence="11" id="KW-1185">Reference proteome</keyword>
<dbReference type="GO" id="GO:0003777">
    <property type="term" value="F:microtubule motor activity"/>
    <property type="evidence" value="ECO:0007669"/>
    <property type="project" value="InterPro"/>
</dbReference>
<dbReference type="AlphaFoldDB" id="A0AAX4H810"/>
<dbReference type="SUPFAM" id="SSF52540">
    <property type="entry name" value="P-loop containing nucleoside triphosphate hydrolases"/>
    <property type="match status" value="1"/>
</dbReference>
<evidence type="ECO:0000256" key="4">
    <source>
        <dbReference type="ARBA" id="ARBA00022840"/>
    </source>
</evidence>
<keyword evidence="4 6" id="KW-0067">ATP-binding</keyword>
<feature type="coiled-coil region" evidence="8">
    <location>
        <begin position="365"/>
        <end position="392"/>
    </location>
</feature>
<sequence length="627" mass="70301">MDTSIASSPQTPKTDPFTIAAPASEVSLATRVRVVCRVRPLTETEALRETRLIEAVDDKTVCLQEKETPNVFTYDSVFDEHATQEDIYASVGQKTLADLFKGFNGTILAYGQTGAGKSHTMMGPGDGNDLDRGIIPRVAENIFTHILQSSDEVEYTVGLSMMEVYKEHIFDLLDPQPKDFLIHEDKLNGIHVRGLSQAFVSSSSEMASVLKQGCKNRRTASTNMNTDSSRSHAILQIILTQKDVTSGEIRRSSLFLVDLAGSEKVDRSGATGITLEETKKINLSLSVLGLVINSLTDPKVNHVPYRDSKLTRILQESLGGNSRTTLIINISPASGSYYETLSTLRFGSRAKKIRNSVHINTELSVDQLKGRISLLEKRNKYLEEQLEQYQSKGKLTVEDANSLQSTGAVTPLHVRHKSSNSSFNGLRYSMLPMRSNENMVSFQDELKRKDEKISLLEQELLQLKMASLTSQHNEDLKLFKLECALYKLNDKLSDVELINTNLRKHLQISEKIIKTRGVKIDKLRELVSEQQEQVNRESYHFENKLKILKDKFDAQKFHETSKGFAEDSFDMDLTQDSIEHDDIFHRTPEKNTGHRANFVQGSPGSPKMGLNLRIVKPLRGGVKLNDA</sequence>
<dbReference type="InterPro" id="IPR001752">
    <property type="entry name" value="Kinesin_motor_dom"/>
</dbReference>
<dbReference type="InterPro" id="IPR019821">
    <property type="entry name" value="Kinesin_motor_CS"/>
</dbReference>
<keyword evidence="6 7" id="KW-0505">Motor protein</keyword>
<dbReference type="PANTHER" id="PTHR47969">
    <property type="entry name" value="CHROMOSOME-ASSOCIATED KINESIN KIF4A-RELATED"/>
    <property type="match status" value="1"/>
</dbReference>
<evidence type="ECO:0000313" key="11">
    <source>
        <dbReference type="Proteomes" id="UP001338582"/>
    </source>
</evidence>
<comment type="similarity">
    <text evidence="6 7">Belongs to the TRAFAC class myosin-kinesin ATPase superfamily. Kinesin family.</text>
</comment>
<dbReference type="PANTHER" id="PTHR47969:SF15">
    <property type="entry name" value="CHROMOSOME-ASSOCIATED KINESIN KIF4A-RELATED"/>
    <property type="match status" value="1"/>
</dbReference>
<keyword evidence="5 8" id="KW-0175">Coiled coil</keyword>
<reference evidence="10 11" key="1">
    <citation type="submission" date="2023-10" db="EMBL/GenBank/DDBJ databases">
        <title>Draft Genome Sequence of Candida saopaulonensis from a very Premature Infant with Sepsis.</title>
        <authorList>
            <person name="Ning Y."/>
            <person name="Dai R."/>
            <person name="Xiao M."/>
            <person name="Xu Y."/>
            <person name="Yan Q."/>
            <person name="Zhang L."/>
        </authorList>
    </citation>
    <scope>NUCLEOTIDE SEQUENCE [LARGE SCALE GENOMIC DNA]</scope>
    <source>
        <strain evidence="10 11">19XY460</strain>
    </source>
</reference>
<dbReference type="GO" id="GO:0007052">
    <property type="term" value="P:mitotic spindle organization"/>
    <property type="evidence" value="ECO:0007669"/>
    <property type="project" value="TreeGrafter"/>
</dbReference>
<dbReference type="GO" id="GO:0005524">
    <property type="term" value="F:ATP binding"/>
    <property type="evidence" value="ECO:0007669"/>
    <property type="project" value="UniProtKB-UniRule"/>
</dbReference>
<organism evidence="10 11">
    <name type="scientific">Australozyma saopauloensis</name>
    <dbReference type="NCBI Taxonomy" id="291208"/>
    <lineage>
        <taxon>Eukaryota</taxon>
        <taxon>Fungi</taxon>
        <taxon>Dikarya</taxon>
        <taxon>Ascomycota</taxon>
        <taxon>Saccharomycotina</taxon>
        <taxon>Pichiomycetes</taxon>
        <taxon>Metschnikowiaceae</taxon>
        <taxon>Australozyma</taxon>
    </lineage>
</organism>
<proteinExistence type="inferred from homology"/>
<accession>A0AAX4H810</accession>
<keyword evidence="2" id="KW-0963">Cytoplasm</keyword>
<dbReference type="GO" id="GO:0007018">
    <property type="term" value="P:microtubule-based movement"/>
    <property type="evidence" value="ECO:0007669"/>
    <property type="project" value="InterPro"/>
</dbReference>
<dbReference type="GO" id="GO:0008017">
    <property type="term" value="F:microtubule binding"/>
    <property type="evidence" value="ECO:0007669"/>
    <property type="project" value="InterPro"/>
</dbReference>
<evidence type="ECO:0000256" key="1">
    <source>
        <dbReference type="ARBA" id="ARBA00004496"/>
    </source>
</evidence>
<dbReference type="InterPro" id="IPR027417">
    <property type="entry name" value="P-loop_NTPase"/>
</dbReference>
<dbReference type="GO" id="GO:0005875">
    <property type="term" value="C:microtubule associated complex"/>
    <property type="evidence" value="ECO:0007669"/>
    <property type="project" value="TreeGrafter"/>
</dbReference>
<dbReference type="InterPro" id="IPR036961">
    <property type="entry name" value="Kinesin_motor_dom_sf"/>
</dbReference>
<dbReference type="Proteomes" id="UP001338582">
    <property type="component" value="Chromosome 2"/>
</dbReference>
<evidence type="ECO:0000256" key="6">
    <source>
        <dbReference type="PROSITE-ProRule" id="PRU00283"/>
    </source>
</evidence>
<evidence type="ECO:0000259" key="9">
    <source>
        <dbReference type="PROSITE" id="PS50067"/>
    </source>
</evidence>
<evidence type="ECO:0000256" key="8">
    <source>
        <dbReference type="SAM" id="Coils"/>
    </source>
</evidence>
<protein>
    <recommendedName>
        <fullName evidence="7">Kinesin-like protein</fullName>
    </recommendedName>
</protein>
<dbReference type="PROSITE" id="PS50067">
    <property type="entry name" value="KINESIN_MOTOR_2"/>
    <property type="match status" value="1"/>
</dbReference>
<dbReference type="GO" id="GO:0005737">
    <property type="term" value="C:cytoplasm"/>
    <property type="evidence" value="ECO:0007669"/>
    <property type="project" value="UniProtKB-SubCell"/>
</dbReference>
<dbReference type="GO" id="GO:0005874">
    <property type="term" value="C:microtubule"/>
    <property type="evidence" value="ECO:0007669"/>
    <property type="project" value="UniProtKB-KW"/>
</dbReference>
<dbReference type="InterPro" id="IPR027640">
    <property type="entry name" value="Kinesin-like_fam"/>
</dbReference>
<comment type="subcellular location">
    <subcellularLocation>
        <location evidence="1">Cytoplasm</location>
    </subcellularLocation>
</comment>
<dbReference type="PRINTS" id="PR00380">
    <property type="entry name" value="KINESINHEAVY"/>
</dbReference>
<keyword evidence="3 6" id="KW-0547">Nucleotide-binding</keyword>
<gene>
    <name evidence="10" type="ORF">PUMCH_001835</name>
</gene>